<reference evidence="3" key="1">
    <citation type="submission" date="2021-11" db="EMBL/GenBank/DDBJ databases">
        <authorList>
            <person name="Herlambang A."/>
            <person name="Guo Y."/>
            <person name="Takashima Y."/>
            <person name="Nishizawa T."/>
        </authorList>
    </citation>
    <scope>NUCLEOTIDE SEQUENCE</scope>
    <source>
        <strain evidence="3">E1425</strain>
    </source>
</reference>
<feature type="compositionally biased region" description="Polar residues" evidence="2">
    <location>
        <begin position="221"/>
        <end position="241"/>
    </location>
</feature>
<dbReference type="InterPro" id="IPR010684">
    <property type="entry name" value="RNA_pol_II_trans_fac_SIII_A"/>
</dbReference>
<keyword evidence="4" id="KW-1185">Reference proteome</keyword>
<dbReference type="PANTHER" id="PTHR15141:SF76">
    <property type="entry name" value="TRANSCRIPTION ELONGATION FACTOR B POLYPEPTIDE 3"/>
    <property type="match status" value="1"/>
</dbReference>
<dbReference type="PANTHER" id="PTHR15141">
    <property type="entry name" value="TRANSCRIPTION ELONGATION FACTOR B POLYPEPTIDE 3"/>
    <property type="match status" value="1"/>
</dbReference>
<evidence type="ECO:0000313" key="4">
    <source>
        <dbReference type="Proteomes" id="UP000827284"/>
    </source>
</evidence>
<feature type="compositionally biased region" description="Polar residues" evidence="2">
    <location>
        <begin position="297"/>
        <end position="313"/>
    </location>
</feature>
<gene>
    <name evidence="3" type="ORF">EMPS_05617</name>
</gene>
<dbReference type="Pfam" id="PF06881">
    <property type="entry name" value="Elongin_A"/>
    <property type="match status" value="1"/>
</dbReference>
<dbReference type="EMBL" id="BQFW01000007">
    <property type="protein sequence ID" value="GJJ73259.1"/>
    <property type="molecule type" value="Genomic_DNA"/>
</dbReference>
<feature type="coiled-coil region" evidence="1">
    <location>
        <begin position="130"/>
        <end position="157"/>
    </location>
</feature>
<dbReference type="AlphaFoldDB" id="A0A9P3HAP3"/>
<sequence length="484" mass="54294">MAFFGTGHRLGSEWGSDFVGEDGRPVDVDLVGRHPAEKPSGVPSLRDICISTLDRYVDLLEDLGATPYYLIESVLKKCSVKQLMRIEEHTEGLDEMTDELWYHHALNKYKDFREESSTYDQSGEWRAKYQAKEQEELERYERERAKLRQSYSRHDKIRQDRSVIVDPTLRLPKKTIRPASGSGWGSVAPKKKTLFEKAREEARKITQMYKSNPYPPPKSRAYSTNTPTNIRRPVQSTTVSRIQPPMTTSSRHVIAPNSVFAGHQDQIIPLGNAGPGARTTKARYNYKVRPVVYTTMVKQSGQGSNSSSTIPQHSPTRSSTSASASNQTTASAPGAAIADFFKEINPVHTRHSTTSHQDAPSRSPTSPVQPPSKTLQQLRETPVSAPAATTHTPRNLDPPLRAKKHARTDNDREAPQYVKNDGDFRWLEEDDDDEYDNSQGGMYPKTAPHPLPPSKRPHNSQGPAKKTMTEEEAAKLFFSNLMGK</sequence>
<reference evidence="3" key="2">
    <citation type="journal article" date="2022" name="Microbiol. Resour. Announc.">
        <title>Whole-Genome Sequence of Entomortierella parvispora E1425, a Mucoromycotan Fungus Associated with Burkholderiaceae-Related Endosymbiotic Bacteria.</title>
        <authorList>
            <person name="Herlambang A."/>
            <person name="Guo Y."/>
            <person name="Takashima Y."/>
            <person name="Narisawa K."/>
            <person name="Ohta H."/>
            <person name="Nishizawa T."/>
        </authorList>
    </citation>
    <scope>NUCLEOTIDE SEQUENCE</scope>
    <source>
        <strain evidence="3">E1425</strain>
    </source>
</reference>
<feature type="region of interest" description="Disordered" evidence="2">
    <location>
        <begin position="209"/>
        <end position="241"/>
    </location>
</feature>
<dbReference type="Gene3D" id="6.10.250.3180">
    <property type="match status" value="1"/>
</dbReference>
<comment type="caution">
    <text evidence="3">The sequence shown here is derived from an EMBL/GenBank/DDBJ whole genome shotgun (WGS) entry which is preliminary data.</text>
</comment>
<dbReference type="OrthoDB" id="21513at2759"/>
<protein>
    <submittedName>
        <fullName evidence="3">Elongin-A</fullName>
    </submittedName>
</protein>
<feature type="compositionally biased region" description="Polar residues" evidence="2">
    <location>
        <begin position="354"/>
        <end position="379"/>
    </location>
</feature>
<feature type="region of interest" description="Disordered" evidence="2">
    <location>
        <begin position="297"/>
        <end position="332"/>
    </location>
</feature>
<dbReference type="InterPro" id="IPR051870">
    <property type="entry name" value="Elongin-A_domain"/>
</dbReference>
<evidence type="ECO:0000313" key="3">
    <source>
        <dbReference type="EMBL" id="GJJ73259.1"/>
    </source>
</evidence>
<organism evidence="3 4">
    <name type="scientific">Entomortierella parvispora</name>
    <dbReference type="NCBI Taxonomy" id="205924"/>
    <lineage>
        <taxon>Eukaryota</taxon>
        <taxon>Fungi</taxon>
        <taxon>Fungi incertae sedis</taxon>
        <taxon>Mucoromycota</taxon>
        <taxon>Mortierellomycotina</taxon>
        <taxon>Mortierellomycetes</taxon>
        <taxon>Mortierellales</taxon>
        <taxon>Mortierellaceae</taxon>
        <taxon>Entomortierella</taxon>
    </lineage>
</organism>
<dbReference type="GO" id="GO:0006368">
    <property type="term" value="P:transcription elongation by RNA polymerase II"/>
    <property type="evidence" value="ECO:0007669"/>
    <property type="project" value="InterPro"/>
</dbReference>
<feature type="region of interest" description="Disordered" evidence="2">
    <location>
        <begin position="349"/>
        <end position="472"/>
    </location>
</feature>
<keyword evidence="1" id="KW-0175">Coiled coil</keyword>
<dbReference type="Proteomes" id="UP000827284">
    <property type="component" value="Unassembled WGS sequence"/>
</dbReference>
<name>A0A9P3HAP3_9FUNG</name>
<dbReference type="GO" id="GO:0070449">
    <property type="term" value="C:elongin complex"/>
    <property type="evidence" value="ECO:0007669"/>
    <property type="project" value="InterPro"/>
</dbReference>
<feature type="compositionally biased region" description="Low complexity" evidence="2">
    <location>
        <begin position="314"/>
        <end position="332"/>
    </location>
</feature>
<evidence type="ECO:0000256" key="1">
    <source>
        <dbReference type="SAM" id="Coils"/>
    </source>
</evidence>
<proteinExistence type="predicted"/>
<evidence type="ECO:0000256" key="2">
    <source>
        <dbReference type="SAM" id="MobiDB-lite"/>
    </source>
</evidence>
<accession>A0A9P3HAP3</accession>
<feature type="compositionally biased region" description="Basic and acidic residues" evidence="2">
    <location>
        <begin position="407"/>
        <end position="427"/>
    </location>
</feature>